<evidence type="ECO:0000256" key="4">
    <source>
        <dbReference type="ARBA" id="ARBA00023157"/>
    </source>
</evidence>
<keyword evidence="4 6" id="KW-1015">Disulfide bond</keyword>
<dbReference type="InterPro" id="IPR002065">
    <property type="entry name" value="TPX"/>
</dbReference>
<dbReference type="KEGG" id="tpi:TREPR_1050"/>
<evidence type="ECO:0000256" key="2">
    <source>
        <dbReference type="ARBA" id="ARBA00022862"/>
    </source>
</evidence>
<dbReference type="HAMAP" id="MF_00269">
    <property type="entry name" value="Tpx"/>
    <property type="match status" value="1"/>
</dbReference>
<dbReference type="Proteomes" id="UP000009223">
    <property type="component" value="Chromosome"/>
</dbReference>
<evidence type="ECO:0000256" key="5">
    <source>
        <dbReference type="ARBA" id="ARBA00023284"/>
    </source>
</evidence>
<dbReference type="EC" id="1.11.1.24" evidence="6"/>
<evidence type="ECO:0000256" key="3">
    <source>
        <dbReference type="ARBA" id="ARBA00023002"/>
    </source>
</evidence>
<organism evidence="8 9">
    <name type="scientific">Treponema primitia (strain ATCC BAA-887 / DSM 12427 / ZAS-2)</name>
    <dbReference type="NCBI Taxonomy" id="545694"/>
    <lineage>
        <taxon>Bacteria</taxon>
        <taxon>Pseudomonadati</taxon>
        <taxon>Spirochaetota</taxon>
        <taxon>Spirochaetia</taxon>
        <taxon>Spirochaetales</taxon>
        <taxon>Treponemataceae</taxon>
        <taxon>Treponema</taxon>
    </lineage>
</organism>
<comment type="subunit">
    <text evidence="6">Homodimer.</text>
</comment>
<feature type="disulfide bond" description="Redox-active" evidence="6">
    <location>
        <begin position="60"/>
        <end position="94"/>
    </location>
</feature>
<dbReference type="InterPro" id="IPR036249">
    <property type="entry name" value="Thioredoxin-like_sf"/>
</dbReference>
<dbReference type="STRING" id="545694.TREPR_1050"/>
<accession>F5YHM7</accession>
<reference evidence="9" key="1">
    <citation type="submission" date="2009-12" db="EMBL/GenBank/DDBJ databases">
        <title>Complete sequence of Treponema primitia strain ZAS-2.</title>
        <authorList>
            <person name="Tetu S.G."/>
            <person name="Matson E."/>
            <person name="Ren Q."/>
            <person name="Seshadri R."/>
            <person name="Elbourne L."/>
            <person name="Hassan K.A."/>
            <person name="Durkin A."/>
            <person name="Radune D."/>
            <person name="Mohamoud Y."/>
            <person name="Shay R."/>
            <person name="Jin S."/>
            <person name="Zhang X."/>
            <person name="Lucey K."/>
            <person name="Ballor N.R."/>
            <person name="Ottesen E."/>
            <person name="Rosenthal R."/>
            <person name="Allen A."/>
            <person name="Leadbetter J.R."/>
            <person name="Paulsen I.T."/>
        </authorList>
    </citation>
    <scope>NUCLEOTIDE SEQUENCE [LARGE SCALE GENOMIC DNA]</scope>
    <source>
        <strain evidence="9">ATCC BAA-887 / DSM 12427 / ZAS-2</strain>
    </source>
</reference>
<dbReference type="Gene3D" id="3.40.30.10">
    <property type="entry name" value="Glutaredoxin"/>
    <property type="match status" value="1"/>
</dbReference>
<dbReference type="InterPro" id="IPR013766">
    <property type="entry name" value="Thioredoxin_domain"/>
</dbReference>
<dbReference type="EMBL" id="CP001843">
    <property type="protein sequence ID" value="AEF84860.1"/>
    <property type="molecule type" value="Genomic_DNA"/>
</dbReference>
<dbReference type="InterPro" id="IPR013740">
    <property type="entry name" value="Redoxin"/>
</dbReference>
<name>F5YHM7_TREPZ</name>
<dbReference type="PANTHER" id="PTHR43110:SF1">
    <property type="entry name" value="THIOL PEROXIDASE"/>
    <property type="match status" value="1"/>
</dbReference>
<gene>
    <name evidence="6" type="primary">tpx</name>
    <name evidence="8" type="ordered locus">TREPR_1050</name>
</gene>
<dbReference type="HOGENOM" id="CLU_042529_12_2_12"/>
<dbReference type="InterPro" id="IPR018219">
    <property type="entry name" value="Tpx_CS"/>
</dbReference>
<dbReference type="RefSeq" id="WP_015709016.1">
    <property type="nucleotide sequence ID" value="NC_015578.1"/>
</dbReference>
<proteinExistence type="inferred from homology"/>
<dbReference type="PROSITE" id="PS01265">
    <property type="entry name" value="TPX"/>
    <property type="match status" value="1"/>
</dbReference>
<keyword evidence="3 6" id="KW-0560">Oxidoreductase</keyword>
<evidence type="ECO:0000313" key="9">
    <source>
        <dbReference type="Proteomes" id="UP000009223"/>
    </source>
</evidence>
<dbReference type="PANTHER" id="PTHR43110">
    <property type="entry name" value="THIOL PEROXIDASE"/>
    <property type="match status" value="1"/>
</dbReference>
<evidence type="ECO:0000259" key="7">
    <source>
        <dbReference type="PROSITE" id="PS51352"/>
    </source>
</evidence>
<evidence type="ECO:0000256" key="1">
    <source>
        <dbReference type="ARBA" id="ARBA00022559"/>
    </source>
</evidence>
<feature type="domain" description="Thioredoxin" evidence="7">
    <location>
        <begin position="18"/>
        <end position="170"/>
    </location>
</feature>
<dbReference type="Pfam" id="PF08534">
    <property type="entry name" value="Redoxin"/>
    <property type="match status" value="1"/>
</dbReference>
<keyword evidence="1 6" id="KW-0575">Peroxidase</keyword>
<keyword evidence="9" id="KW-1185">Reference proteome</keyword>
<dbReference type="PROSITE" id="PS51352">
    <property type="entry name" value="THIOREDOXIN_2"/>
    <property type="match status" value="1"/>
</dbReference>
<keyword evidence="2 6" id="KW-0049">Antioxidant</keyword>
<dbReference type="eggNOG" id="COG2077">
    <property type="taxonomic scope" value="Bacteria"/>
</dbReference>
<comment type="miscellaneous">
    <text evidence="6">The active site is a conserved redox-active cysteine residue, the peroxidatic cysteine (C(P)), which makes the nucleophilic attack on the peroxide substrate. The peroxide oxidizes the C(P)-SH to cysteine sulfenic acid (C(P)-SOH), which then reacts with another cysteine residue, the resolving cysteine (C(R)), to form a disulfide bridge. The disulfide is subsequently reduced by an appropriate electron donor to complete the catalytic cycle. In this atypical 2-Cys peroxiredoxin, C(R) is present in the same subunit to form an intramolecular disulfide. The disulfide is subsequently reduced by thioredoxin.</text>
</comment>
<dbReference type="GO" id="GO:0008379">
    <property type="term" value="F:thioredoxin peroxidase activity"/>
    <property type="evidence" value="ECO:0007669"/>
    <property type="project" value="UniProtKB-UniRule"/>
</dbReference>
<evidence type="ECO:0000313" key="8">
    <source>
        <dbReference type="EMBL" id="AEF84860.1"/>
    </source>
</evidence>
<dbReference type="NCBIfam" id="NF001808">
    <property type="entry name" value="PRK00522.1"/>
    <property type="match status" value="1"/>
</dbReference>
<reference evidence="8 9" key="2">
    <citation type="journal article" date="2011" name="ISME J.">
        <title>RNA-seq reveals cooperative metabolic interactions between two termite-gut spirochete species in co-culture.</title>
        <authorList>
            <person name="Rosenthal A.Z."/>
            <person name="Matson E.G."/>
            <person name="Eldar A."/>
            <person name="Leadbetter J.R."/>
        </authorList>
    </citation>
    <scope>NUCLEOTIDE SEQUENCE [LARGE SCALE GENOMIC DNA]</scope>
    <source>
        <strain evidence="9">ATCC BAA-887 / DSM 12427 / ZAS-2</strain>
    </source>
</reference>
<dbReference type="CDD" id="cd03014">
    <property type="entry name" value="PRX_Atyp2cys"/>
    <property type="match status" value="1"/>
</dbReference>
<comment type="function">
    <text evidence="6">Thiol-specific peroxidase that catalyzes the reduction of hydrogen peroxide and organic hydroperoxides to water and alcohols, respectively. Plays a role in cell protection against oxidative stress by detoxifying peroxides.</text>
</comment>
<dbReference type="InterPro" id="IPR050455">
    <property type="entry name" value="Tpx_Peroxidase_subfamily"/>
</dbReference>
<evidence type="ECO:0000256" key="6">
    <source>
        <dbReference type="HAMAP-Rule" id="MF_00269"/>
    </source>
</evidence>
<dbReference type="OrthoDB" id="9781543at2"/>
<dbReference type="SUPFAM" id="SSF52833">
    <property type="entry name" value="Thioredoxin-like"/>
    <property type="match status" value="1"/>
</dbReference>
<keyword evidence="5 6" id="KW-0676">Redox-active center</keyword>
<comment type="catalytic activity">
    <reaction evidence="6">
        <text>a hydroperoxide + [thioredoxin]-dithiol = an alcohol + [thioredoxin]-disulfide + H2O</text>
        <dbReference type="Rhea" id="RHEA:62620"/>
        <dbReference type="Rhea" id="RHEA-COMP:10698"/>
        <dbReference type="Rhea" id="RHEA-COMP:10700"/>
        <dbReference type="ChEBI" id="CHEBI:15377"/>
        <dbReference type="ChEBI" id="CHEBI:29950"/>
        <dbReference type="ChEBI" id="CHEBI:30879"/>
        <dbReference type="ChEBI" id="CHEBI:35924"/>
        <dbReference type="ChEBI" id="CHEBI:50058"/>
        <dbReference type="EC" id="1.11.1.24"/>
    </reaction>
</comment>
<protein>
    <recommendedName>
        <fullName evidence="6">Thiol peroxidase</fullName>
        <shortName evidence="6">Tpx</shortName>
        <ecNumber evidence="6">1.11.1.24</ecNumber>
    </recommendedName>
    <alternativeName>
        <fullName evidence="6">Peroxiredoxin tpx</fullName>
        <shortName evidence="6">Prx</shortName>
    </alternativeName>
    <alternativeName>
        <fullName evidence="6">Thioredoxin peroxidase</fullName>
    </alternativeName>
    <alternativeName>
        <fullName evidence="6">Thioredoxin-dependent peroxiredoxin</fullName>
    </alternativeName>
</protein>
<comment type="similarity">
    <text evidence="6">Belongs to the peroxiredoxin family. Tpx subfamily.</text>
</comment>
<dbReference type="AlphaFoldDB" id="F5YHM7"/>
<feature type="active site" description="Cysteine sulfenic acid (-SOH) intermediate" evidence="6">
    <location>
        <position position="60"/>
    </location>
</feature>
<sequence>MALVTFGGKMIKTSGDLPALGSRAPDFCLVDGQLGDRTLDNWARKVKILNIVPSFDTPVCATSVRRFNQEVEKEPMLVVLGISCDLPFAQSRFCQNEGIRNIIPLSQMRDRSFGRDYGVEIVDSPMAGLLSRAVVVLDRENTVVYTQQVADIGNPPDYAAALEAARAALAK</sequence>